<feature type="binding site" evidence="4">
    <location>
        <begin position="237"/>
        <end position="241"/>
    </location>
    <ligand>
        <name>FAD</name>
        <dbReference type="ChEBI" id="CHEBI:57692"/>
    </ligand>
</feature>
<evidence type="ECO:0000256" key="5">
    <source>
        <dbReference type="PIRSR" id="PIRSR602081-2"/>
    </source>
</evidence>
<dbReference type="Gene3D" id="3.40.50.620">
    <property type="entry name" value="HUPs"/>
    <property type="match status" value="1"/>
</dbReference>
<evidence type="ECO:0000256" key="4">
    <source>
        <dbReference type="PIRSR" id="PIRSR602081-1"/>
    </source>
</evidence>
<keyword evidence="3 4" id="KW-0274">FAD</keyword>
<feature type="binding site" evidence="4">
    <location>
        <position position="276"/>
    </location>
    <ligand>
        <name>FAD</name>
        <dbReference type="ChEBI" id="CHEBI:57692"/>
    </ligand>
</feature>
<protein>
    <submittedName>
        <fullName evidence="8">Deoxyribodipyrimidine photo-lyase</fullName>
    </submittedName>
</protein>
<accession>J4WV79</accession>
<dbReference type="GO" id="GO:0009416">
    <property type="term" value="P:response to light stimulus"/>
    <property type="evidence" value="ECO:0007669"/>
    <property type="project" value="TreeGrafter"/>
</dbReference>
<proteinExistence type="inferred from homology"/>
<dbReference type="PANTHER" id="PTHR11455:SF9">
    <property type="entry name" value="CRYPTOCHROME CIRCADIAN CLOCK 5 ISOFORM X1"/>
    <property type="match status" value="1"/>
</dbReference>
<dbReference type="PROSITE" id="PS51645">
    <property type="entry name" value="PHR_CRY_ALPHA_BETA"/>
    <property type="match status" value="1"/>
</dbReference>
<evidence type="ECO:0000256" key="3">
    <source>
        <dbReference type="ARBA" id="ARBA00022827"/>
    </source>
</evidence>
<dbReference type="SUPFAM" id="SSF48173">
    <property type="entry name" value="Cryptochrome/photolyase FAD-binding domain"/>
    <property type="match status" value="1"/>
</dbReference>
<dbReference type="InterPro" id="IPR006050">
    <property type="entry name" value="DNA_photolyase_N"/>
</dbReference>
<feature type="binding site" evidence="4">
    <location>
        <begin position="279"/>
        <end position="286"/>
    </location>
    <ligand>
        <name>FAD</name>
        <dbReference type="ChEBI" id="CHEBI:57692"/>
    </ligand>
</feature>
<name>J4WV79_9GAMM</name>
<evidence type="ECO:0000256" key="6">
    <source>
        <dbReference type="RuleBase" id="RU004182"/>
    </source>
</evidence>
<dbReference type="GO" id="GO:0071949">
    <property type="term" value="F:FAD binding"/>
    <property type="evidence" value="ECO:0007669"/>
    <property type="project" value="TreeGrafter"/>
</dbReference>
<keyword evidence="2 4" id="KW-0285">Flavoprotein</keyword>
<dbReference type="Pfam" id="PF00875">
    <property type="entry name" value="DNA_photolyase"/>
    <property type="match status" value="1"/>
</dbReference>
<dbReference type="AlphaFoldDB" id="J4WV79"/>
<dbReference type="InterPro" id="IPR002081">
    <property type="entry name" value="Cryptochrome/DNA_photolyase_1"/>
</dbReference>
<comment type="similarity">
    <text evidence="6">Belongs to the DNA photolyase family.</text>
</comment>
<dbReference type="PRINTS" id="PR00147">
    <property type="entry name" value="DNAPHOTLYASE"/>
</dbReference>
<dbReference type="Proteomes" id="UP000010305">
    <property type="component" value="Unassembled WGS sequence"/>
</dbReference>
<feature type="site" description="Electron transfer via tryptophanyl radical" evidence="5">
    <location>
        <position position="311"/>
    </location>
</feature>
<dbReference type="InterPro" id="IPR005101">
    <property type="entry name" value="Cryptochr/Photolyase_FAD-bd"/>
</dbReference>
<dbReference type="Gene3D" id="1.25.40.80">
    <property type="match status" value="1"/>
</dbReference>
<dbReference type="Gene3D" id="1.10.579.10">
    <property type="entry name" value="DNA Cyclobutane Dipyrimidine Photolyase, subunit A, domain 3"/>
    <property type="match status" value="1"/>
</dbReference>
<sequence length="472" mass="55378">MKTLVWLRNDLRMDDNPALREACKLSEEVHSIYIYSKNQNNKHNDANCKIDFFIENLKDLAKSLSKVNIPLTVIYSDGFNDNAEIIKQYIELNSIEKIFWNNQFGEDEINRDESVKDLLQNSNIEIKTFDEQVVFEPGSILTGEGKPYSVFTPFKRKWIENFTLDKLDIEFKYTEKKSTKIKSNINDFNFNFQKTHSVDMSLWPIGEHEAQMRLHSYLDKNIFKYAQDRNDPIIDGTSRLSAYLASGIISPKRCILEALKLNNFELDSGEKGIVKWIDEIIWREFYKNIMFSFPKVSRGQPFQEYTKKIKWRFNDDELNAWKSGNTGFPIIDAAMKQLINEGWMHNRLRMVVAMFFTKNMLHDWRLGEEFFMQNLIDGDFSSNNGGWQWSSSTGTDAAPYFRIFNPLTQSKNFDSNGLFIKKYINELKDLDKKDIHDPDESIRNHCNYPSQMLDLKQSRLRAIDAFNDAKNT</sequence>
<keyword evidence="8" id="KW-0456">Lyase</keyword>
<dbReference type="SUPFAM" id="SSF52425">
    <property type="entry name" value="Cryptochrome/photolyase, N-terminal domain"/>
    <property type="match status" value="1"/>
</dbReference>
<feature type="domain" description="Photolyase/cryptochrome alpha/beta" evidence="7">
    <location>
        <begin position="1"/>
        <end position="134"/>
    </location>
</feature>
<feature type="binding site" evidence="4">
    <location>
        <position position="225"/>
    </location>
    <ligand>
        <name>FAD</name>
        <dbReference type="ChEBI" id="CHEBI:57692"/>
    </ligand>
</feature>
<dbReference type="GO" id="GO:0003677">
    <property type="term" value="F:DNA binding"/>
    <property type="evidence" value="ECO:0007669"/>
    <property type="project" value="TreeGrafter"/>
</dbReference>
<dbReference type="Pfam" id="PF03441">
    <property type="entry name" value="FAD_binding_7"/>
    <property type="match status" value="1"/>
</dbReference>
<evidence type="ECO:0000256" key="1">
    <source>
        <dbReference type="ARBA" id="ARBA00001932"/>
    </source>
</evidence>
<dbReference type="STRING" id="1123866.NT01SARS_0844"/>
<comment type="cofactor">
    <cofactor evidence="4">
        <name>FAD</name>
        <dbReference type="ChEBI" id="CHEBI:57692"/>
    </cofactor>
    <text evidence="4">Binds 1 FAD per subunit.</text>
</comment>
<dbReference type="HOGENOM" id="CLU_010348_2_0_6"/>
<dbReference type="PANTHER" id="PTHR11455">
    <property type="entry name" value="CRYPTOCHROME"/>
    <property type="match status" value="1"/>
</dbReference>
<feature type="site" description="Electron transfer via tryptophanyl radical" evidence="5">
    <location>
        <position position="364"/>
    </location>
</feature>
<gene>
    <name evidence="8" type="ORF">NT01SARS_0844</name>
</gene>
<dbReference type="InterPro" id="IPR014729">
    <property type="entry name" value="Rossmann-like_a/b/a_fold"/>
</dbReference>
<dbReference type="InterPro" id="IPR036134">
    <property type="entry name" value="Crypto/Photolyase_FAD-like_sf"/>
</dbReference>
<keyword evidence="6" id="KW-0157">Chromophore</keyword>
<organism evidence="8 9">
    <name type="scientific">SAR86 cluster bacterium SAR86A</name>
    <dbReference type="NCBI Taxonomy" id="1123866"/>
    <lineage>
        <taxon>Bacteria</taxon>
        <taxon>Pseudomonadati</taxon>
        <taxon>Pseudomonadota</taxon>
        <taxon>Gammaproteobacteria</taxon>
        <taxon>SAR86 cluster</taxon>
    </lineage>
</organism>
<evidence type="ECO:0000259" key="7">
    <source>
        <dbReference type="PROSITE" id="PS51645"/>
    </source>
</evidence>
<comment type="cofactor">
    <cofactor evidence="1">
        <name>(6R)-5,10-methylene-5,6,7,8-tetrahydrofolate</name>
        <dbReference type="ChEBI" id="CHEBI:15636"/>
    </cofactor>
</comment>
<evidence type="ECO:0000313" key="9">
    <source>
        <dbReference type="Proteomes" id="UP000010305"/>
    </source>
</evidence>
<dbReference type="InterPro" id="IPR036155">
    <property type="entry name" value="Crypto/Photolyase_N_sf"/>
</dbReference>
<feature type="binding site" evidence="4">
    <location>
        <begin position="377"/>
        <end position="379"/>
    </location>
    <ligand>
        <name>FAD</name>
        <dbReference type="ChEBI" id="CHEBI:57692"/>
    </ligand>
</feature>
<evidence type="ECO:0000256" key="2">
    <source>
        <dbReference type="ARBA" id="ARBA00022630"/>
    </source>
</evidence>
<dbReference type="GO" id="GO:0003904">
    <property type="term" value="F:deoxyribodipyrimidine photo-lyase activity"/>
    <property type="evidence" value="ECO:0007669"/>
    <property type="project" value="TreeGrafter"/>
</dbReference>
<dbReference type="EMBL" id="JH611156">
    <property type="protein sequence ID" value="EJP72345.1"/>
    <property type="molecule type" value="Genomic_DNA"/>
</dbReference>
<reference evidence="8 9" key="1">
    <citation type="journal article" date="2012" name="ISME J.">
        <title>Genomic insights to SAR86, an abundant and uncultivated marine bacterial lineage.</title>
        <authorList>
            <person name="Dupont C.L."/>
            <person name="Rusch D.B."/>
            <person name="Yooseph S."/>
            <person name="Lombardo M.J."/>
            <person name="Richter R.A."/>
            <person name="Valas R."/>
            <person name="Novotny M."/>
            <person name="Yee-Greenbaum J."/>
            <person name="Selengut J.D."/>
            <person name="Haft D.H."/>
            <person name="Halpern A.L."/>
            <person name="Lasken R.S."/>
            <person name="Nealson K."/>
            <person name="Friedman R."/>
            <person name="Venter J.C."/>
        </authorList>
    </citation>
    <scope>NUCLEOTIDE SEQUENCE [LARGE SCALE GENOMIC DNA]</scope>
</reference>
<feature type="site" description="Electron transfer via tryptophanyl radical" evidence="5">
    <location>
        <position position="387"/>
    </location>
</feature>
<evidence type="ECO:0000313" key="8">
    <source>
        <dbReference type="EMBL" id="EJP72345.1"/>
    </source>
</evidence>